<keyword evidence="10 11" id="KW-0119">Carbohydrate metabolism</keyword>
<dbReference type="InterPro" id="IPR011060">
    <property type="entry name" value="RibuloseP-bd_barrel"/>
</dbReference>
<protein>
    <recommendedName>
        <fullName evidence="7 10">Ribulose-phosphate 3-epimerase</fullName>
        <ecNumber evidence="7 10">5.1.3.1</ecNumber>
    </recommendedName>
</protein>
<feature type="binding site" evidence="10">
    <location>
        <begin position="143"/>
        <end position="146"/>
    </location>
    <ligand>
        <name>substrate</name>
    </ligand>
</feature>
<dbReference type="Proteomes" id="UP000290682">
    <property type="component" value="Unassembled WGS sequence"/>
</dbReference>
<keyword evidence="9 10" id="KW-0413">Isomerase</keyword>
<evidence type="ECO:0000256" key="6">
    <source>
        <dbReference type="ARBA" id="ARBA00009541"/>
    </source>
</evidence>
<evidence type="ECO:0000313" key="13">
    <source>
        <dbReference type="Proteomes" id="UP000290682"/>
    </source>
</evidence>
<comment type="cofactor">
    <cofactor evidence="3">
        <name>Co(2+)</name>
        <dbReference type="ChEBI" id="CHEBI:48828"/>
    </cofactor>
</comment>
<dbReference type="HAMAP" id="MF_02227">
    <property type="entry name" value="RPE"/>
    <property type="match status" value="1"/>
</dbReference>
<feature type="active site" description="Proton donor" evidence="10">
    <location>
        <position position="180"/>
    </location>
</feature>
<evidence type="ECO:0000256" key="11">
    <source>
        <dbReference type="PIRNR" id="PIRNR001461"/>
    </source>
</evidence>
<feature type="binding site" evidence="10">
    <location>
        <position position="9"/>
    </location>
    <ligand>
        <name>substrate</name>
    </ligand>
</feature>
<dbReference type="EC" id="5.1.3.1" evidence="7 10"/>
<comment type="cofactor">
    <cofactor evidence="10">
        <name>a divalent metal cation</name>
        <dbReference type="ChEBI" id="CHEBI:60240"/>
    </cofactor>
    <text evidence="10">Binds 1 divalent metal cation per subunit.</text>
</comment>
<dbReference type="InterPro" id="IPR000056">
    <property type="entry name" value="Ribul_P_3_epim-like"/>
</dbReference>
<accession>A0ABY0F9F5</accession>
<comment type="cofactor">
    <cofactor evidence="5">
        <name>Fe(2+)</name>
        <dbReference type="ChEBI" id="CHEBI:29033"/>
    </cofactor>
</comment>
<feature type="active site" description="Proton acceptor" evidence="10">
    <location>
        <position position="36"/>
    </location>
</feature>
<evidence type="ECO:0000256" key="1">
    <source>
        <dbReference type="ARBA" id="ARBA00001782"/>
    </source>
</evidence>
<dbReference type="NCBIfam" id="NF004076">
    <property type="entry name" value="PRK05581.1-4"/>
    <property type="match status" value="1"/>
</dbReference>
<comment type="cofactor">
    <cofactor evidence="4">
        <name>Zn(2+)</name>
        <dbReference type="ChEBI" id="CHEBI:29105"/>
    </cofactor>
</comment>
<feature type="binding site" evidence="10">
    <location>
        <position position="67"/>
    </location>
    <ligand>
        <name>a divalent metal cation</name>
        <dbReference type="ChEBI" id="CHEBI:60240"/>
    </ligand>
</feature>
<dbReference type="GO" id="GO:0004750">
    <property type="term" value="F:D-ribulose-phosphate 3-epimerase activity"/>
    <property type="evidence" value="ECO:0007669"/>
    <property type="project" value="UniProtKB-EC"/>
</dbReference>
<evidence type="ECO:0000256" key="4">
    <source>
        <dbReference type="ARBA" id="ARBA00001947"/>
    </source>
</evidence>
<reference evidence="12 13" key="1">
    <citation type="submission" date="2018-10" db="EMBL/GenBank/DDBJ databases">
        <title>Draft genome of Fastidiocella sp. strain 375T, a bacterium isolated from a karstic cave dripping water.</title>
        <authorList>
            <person name="Coelho C."/>
            <person name="Verissimo A."/>
            <person name="Tiago I."/>
        </authorList>
    </citation>
    <scope>NUCLEOTIDE SEQUENCE [LARGE SCALE GENOMIC DNA]</scope>
    <source>
        <strain evidence="12 13">CAVE-375</strain>
    </source>
</reference>
<comment type="function">
    <text evidence="10">Catalyzes the reversible epimerization of D-ribulose 5-phosphate to D-xylulose 5-phosphate.</text>
</comment>
<keyword evidence="13" id="KW-1185">Reference proteome</keyword>
<dbReference type="InterPro" id="IPR026019">
    <property type="entry name" value="Ribul_P_3_epim"/>
</dbReference>
<evidence type="ECO:0000256" key="3">
    <source>
        <dbReference type="ARBA" id="ARBA00001941"/>
    </source>
</evidence>
<evidence type="ECO:0000313" key="12">
    <source>
        <dbReference type="EMBL" id="RXZ42109.1"/>
    </source>
</evidence>
<keyword evidence="8 10" id="KW-0479">Metal-binding</keyword>
<sequence length="226" mass="24321">MRTFRIAPSILSADFARLGEEVKNVIAAGADIVHFDVMDNHYVPNLTVGPLVCEAIRPHTSAPIDVHLMVSPVDALAASFAKAGADIITFHPEASHHIDRTLGVIKDAGCKAGLVFNPATPLSFLDHVMDKVDMILLMSVNPGFGGQKFIPQTLNKVRDARRRIDEYTAQYGGEIWLEVDGGIKVDNIAEVAAAGADTFVAGSAIFNQPDYKTVIDAMRAELARVG</sequence>
<dbReference type="RefSeq" id="WP_129213725.1">
    <property type="nucleotide sequence ID" value="NZ_REGR01000015.1"/>
</dbReference>
<comment type="similarity">
    <text evidence="6 10 11">Belongs to the ribulose-phosphate 3-epimerase family.</text>
</comment>
<evidence type="ECO:0000256" key="8">
    <source>
        <dbReference type="ARBA" id="ARBA00022723"/>
    </source>
</evidence>
<name>A0ABY0F9F5_9NEIS</name>
<evidence type="ECO:0000256" key="7">
    <source>
        <dbReference type="ARBA" id="ARBA00013188"/>
    </source>
</evidence>
<feature type="binding site" evidence="10">
    <location>
        <position position="36"/>
    </location>
    <ligand>
        <name>a divalent metal cation</name>
        <dbReference type="ChEBI" id="CHEBI:60240"/>
    </ligand>
</feature>
<dbReference type="PANTHER" id="PTHR11749">
    <property type="entry name" value="RIBULOSE-5-PHOSPHATE-3-EPIMERASE"/>
    <property type="match status" value="1"/>
</dbReference>
<dbReference type="Pfam" id="PF00834">
    <property type="entry name" value="Ribul_P_3_epim"/>
    <property type="match status" value="1"/>
</dbReference>
<dbReference type="NCBIfam" id="TIGR01163">
    <property type="entry name" value="rpe"/>
    <property type="match status" value="1"/>
</dbReference>
<dbReference type="EMBL" id="REGR01000015">
    <property type="protein sequence ID" value="RXZ42109.1"/>
    <property type="molecule type" value="Genomic_DNA"/>
</dbReference>
<feature type="binding site" evidence="10">
    <location>
        <position position="67"/>
    </location>
    <ligand>
        <name>substrate</name>
    </ligand>
</feature>
<dbReference type="CDD" id="cd00429">
    <property type="entry name" value="RPE"/>
    <property type="match status" value="1"/>
</dbReference>
<evidence type="ECO:0000256" key="10">
    <source>
        <dbReference type="HAMAP-Rule" id="MF_02227"/>
    </source>
</evidence>
<feature type="binding site" evidence="10">
    <location>
        <begin position="180"/>
        <end position="182"/>
    </location>
    <ligand>
        <name>substrate</name>
    </ligand>
</feature>
<feature type="binding site" evidence="10">
    <location>
        <position position="34"/>
    </location>
    <ligand>
        <name>a divalent metal cation</name>
        <dbReference type="ChEBI" id="CHEBI:60240"/>
    </ligand>
</feature>
<evidence type="ECO:0000256" key="5">
    <source>
        <dbReference type="ARBA" id="ARBA00001954"/>
    </source>
</evidence>
<dbReference type="InterPro" id="IPR013785">
    <property type="entry name" value="Aldolase_TIM"/>
</dbReference>
<dbReference type="SUPFAM" id="SSF51366">
    <property type="entry name" value="Ribulose-phoshate binding barrel"/>
    <property type="match status" value="1"/>
</dbReference>
<evidence type="ECO:0000256" key="9">
    <source>
        <dbReference type="ARBA" id="ARBA00023235"/>
    </source>
</evidence>
<comment type="pathway">
    <text evidence="10">Carbohydrate degradation.</text>
</comment>
<feature type="binding site" evidence="10">
    <location>
        <position position="180"/>
    </location>
    <ligand>
        <name>a divalent metal cation</name>
        <dbReference type="ChEBI" id="CHEBI:60240"/>
    </ligand>
</feature>
<organism evidence="12 13">
    <name type="scientific">Crenobacter cavernae</name>
    <dbReference type="NCBI Taxonomy" id="2290923"/>
    <lineage>
        <taxon>Bacteria</taxon>
        <taxon>Pseudomonadati</taxon>
        <taxon>Pseudomonadota</taxon>
        <taxon>Betaproteobacteria</taxon>
        <taxon>Neisseriales</taxon>
        <taxon>Neisseriaceae</taxon>
        <taxon>Crenobacter</taxon>
    </lineage>
</organism>
<dbReference type="PROSITE" id="PS01085">
    <property type="entry name" value="RIBUL_P_3_EPIMER_1"/>
    <property type="match status" value="1"/>
</dbReference>
<comment type="cofactor">
    <cofactor evidence="2">
        <name>Mn(2+)</name>
        <dbReference type="ChEBI" id="CHEBI:29035"/>
    </cofactor>
</comment>
<evidence type="ECO:0000256" key="2">
    <source>
        <dbReference type="ARBA" id="ARBA00001936"/>
    </source>
</evidence>
<dbReference type="PROSITE" id="PS01086">
    <property type="entry name" value="RIBUL_P_3_EPIMER_2"/>
    <property type="match status" value="1"/>
</dbReference>
<comment type="caution">
    <text evidence="12">The sequence shown here is derived from an EMBL/GenBank/DDBJ whole genome shotgun (WGS) entry which is preliminary data.</text>
</comment>
<feature type="binding site" evidence="10">
    <location>
        <begin position="202"/>
        <end position="203"/>
    </location>
    <ligand>
        <name>substrate</name>
    </ligand>
</feature>
<gene>
    <name evidence="10" type="primary">rpe</name>
    <name evidence="12" type="ORF">EBB06_13755</name>
</gene>
<dbReference type="Gene3D" id="3.20.20.70">
    <property type="entry name" value="Aldolase class I"/>
    <property type="match status" value="1"/>
</dbReference>
<proteinExistence type="inferred from homology"/>
<comment type="catalytic activity">
    <reaction evidence="1 10 11">
        <text>D-ribulose 5-phosphate = D-xylulose 5-phosphate</text>
        <dbReference type="Rhea" id="RHEA:13677"/>
        <dbReference type="ChEBI" id="CHEBI:57737"/>
        <dbReference type="ChEBI" id="CHEBI:58121"/>
        <dbReference type="EC" id="5.1.3.1"/>
    </reaction>
</comment>
<dbReference type="PIRSF" id="PIRSF001461">
    <property type="entry name" value="RPE"/>
    <property type="match status" value="1"/>
</dbReference>